<proteinExistence type="predicted"/>
<accession>A0ABD7XNT7</accession>
<name>A0ABD7XNT7_ENTFL</name>
<dbReference type="Proteomes" id="UP001222182">
    <property type="component" value="Chromosome"/>
</dbReference>
<organism evidence="1 2">
    <name type="scientific">Enterococcus faecalis</name>
    <name type="common">Streptococcus faecalis</name>
    <dbReference type="NCBI Taxonomy" id="1351"/>
    <lineage>
        <taxon>Bacteria</taxon>
        <taxon>Bacillati</taxon>
        <taxon>Bacillota</taxon>
        <taxon>Bacilli</taxon>
        <taxon>Lactobacillales</taxon>
        <taxon>Enterococcaceae</taxon>
        <taxon>Enterococcus</taxon>
    </lineage>
</organism>
<sequence>MLVYFGVRAIFRRFKCMSYPEVYILGRQVDGVYVEYSEPYLSKKEAEFDKHHYEMGQSMSHDAGSWKILKYGRPITLEVQHG</sequence>
<dbReference type="AlphaFoldDB" id="A0ABD7XNT7"/>
<evidence type="ECO:0000313" key="2">
    <source>
        <dbReference type="Proteomes" id="UP001222182"/>
    </source>
</evidence>
<reference evidence="1 2" key="1">
    <citation type="submission" date="2023-03" db="EMBL/GenBank/DDBJ databases">
        <title>Complete genome sequence of an Enterococcus faecalis urinary isolate.</title>
        <authorList>
            <person name="Brauer A.L."/>
            <person name="Armbruster C.E."/>
        </authorList>
    </citation>
    <scope>NUCLEOTIDE SEQUENCE [LARGE SCALE GENOMIC DNA]</scope>
    <source>
        <strain evidence="1 2">3143</strain>
    </source>
</reference>
<evidence type="ECO:0000313" key="1">
    <source>
        <dbReference type="EMBL" id="WER42822.1"/>
    </source>
</evidence>
<gene>
    <name evidence="1" type="ORF">P0083_00395</name>
</gene>
<protein>
    <submittedName>
        <fullName evidence="1">Uncharacterized protein</fullName>
    </submittedName>
</protein>
<dbReference type="EMBL" id="CP119528">
    <property type="protein sequence ID" value="WER42822.1"/>
    <property type="molecule type" value="Genomic_DNA"/>
</dbReference>